<dbReference type="VEuPathDB" id="MicrosporidiaDB:NBO_70g0003"/>
<sequence length="175" mass="20494">MYRISPLLPEDLFSMDIANLDGLTESFDLFYYLYYLVNHTEDCFFLYTTESTVFNSFHSKDIQGYVLGKLEEKENICAHLSALSVAPNSRRLGYGKYLLEILESNGNHHNAYFADLFVRQSNLPAIRFYRSLGYDIYRKVLQYYGHPIENAYEMRKSLDMDPTKKCMEPGDDMPR</sequence>
<evidence type="ECO:0000313" key="4">
    <source>
        <dbReference type="EMBL" id="EOB13495.1"/>
    </source>
</evidence>
<evidence type="ECO:0000313" key="5">
    <source>
        <dbReference type="Proteomes" id="UP000016927"/>
    </source>
</evidence>
<dbReference type="STRING" id="578461.R0MH88"/>
<organism evidence="4 5">
    <name type="scientific">Nosema bombycis (strain CQ1 / CVCC 102059)</name>
    <name type="common">Microsporidian parasite</name>
    <name type="synonym">Pebrine of silkworm</name>
    <dbReference type="NCBI Taxonomy" id="578461"/>
    <lineage>
        <taxon>Eukaryota</taxon>
        <taxon>Fungi</taxon>
        <taxon>Fungi incertae sedis</taxon>
        <taxon>Microsporidia</taxon>
        <taxon>Nosematidae</taxon>
        <taxon>Nosema</taxon>
    </lineage>
</organism>
<dbReference type="AlphaFoldDB" id="R0MH88"/>
<dbReference type="PANTHER" id="PTHR45910">
    <property type="entry name" value="N-ALPHA-ACETYLTRANSFERASE 20"/>
    <property type="match status" value="1"/>
</dbReference>
<dbReference type="InterPro" id="IPR000182">
    <property type="entry name" value="GNAT_dom"/>
</dbReference>
<evidence type="ECO:0000256" key="1">
    <source>
        <dbReference type="ARBA" id="ARBA00022679"/>
    </source>
</evidence>
<dbReference type="Gene3D" id="3.40.630.30">
    <property type="match status" value="1"/>
</dbReference>
<dbReference type="EMBL" id="KB908978">
    <property type="protein sequence ID" value="EOB13495.1"/>
    <property type="molecule type" value="Genomic_DNA"/>
</dbReference>
<dbReference type="Proteomes" id="UP000016927">
    <property type="component" value="Unassembled WGS sequence"/>
</dbReference>
<dbReference type="InterPro" id="IPR016181">
    <property type="entry name" value="Acyl_CoA_acyltransferase"/>
</dbReference>
<evidence type="ECO:0000259" key="3">
    <source>
        <dbReference type="PROSITE" id="PS51186"/>
    </source>
</evidence>
<keyword evidence="1 4" id="KW-0808">Transferase</keyword>
<accession>R0MH88</accession>
<dbReference type="GO" id="GO:0031416">
    <property type="term" value="C:NatB complex"/>
    <property type="evidence" value="ECO:0007669"/>
    <property type="project" value="TreeGrafter"/>
</dbReference>
<dbReference type="PROSITE" id="PS51186">
    <property type="entry name" value="GNAT"/>
    <property type="match status" value="1"/>
</dbReference>
<feature type="domain" description="N-acetyltransferase" evidence="3">
    <location>
        <begin position="2"/>
        <end position="159"/>
    </location>
</feature>
<reference evidence="4 5" key="1">
    <citation type="journal article" date="2013" name="BMC Genomics">
        <title>Comparative genomics of parasitic silkworm microsporidia reveal an association between genome expansion and host adaptation.</title>
        <authorList>
            <person name="Pan G."/>
            <person name="Xu J."/>
            <person name="Li T."/>
            <person name="Xia Q."/>
            <person name="Liu S.L."/>
            <person name="Zhang G."/>
            <person name="Li S."/>
            <person name="Li C."/>
            <person name="Liu H."/>
            <person name="Yang L."/>
            <person name="Liu T."/>
            <person name="Zhang X."/>
            <person name="Wu Z."/>
            <person name="Fan W."/>
            <person name="Dang X."/>
            <person name="Xiang H."/>
            <person name="Tao M."/>
            <person name="Li Y."/>
            <person name="Hu J."/>
            <person name="Li Z."/>
            <person name="Lin L."/>
            <person name="Luo J."/>
            <person name="Geng L."/>
            <person name="Wang L."/>
            <person name="Long M."/>
            <person name="Wan Y."/>
            <person name="He N."/>
            <person name="Zhang Z."/>
            <person name="Lu C."/>
            <person name="Keeling P.J."/>
            <person name="Wang J."/>
            <person name="Xiang Z."/>
            <person name="Zhou Z."/>
        </authorList>
    </citation>
    <scope>NUCLEOTIDE SEQUENCE [LARGE SCALE GENOMIC DNA]</scope>
    <source>
        <strain evidence="5">CQ1 / CVCC 102059</strain>
    </source>
</reference>
<dbReference type="Pfam" id="PF00583">
    <property type="entry name" value="Acetyltransf_1"/>
    <property type="match status" value="1"/>
</dbReference>
<protein>
    <submittedName>
        <fullName evidence="4">N-acetyltransferase 5</fullName>
    </submittedName>
</protein>
<dbReference type="OrthoDB" id="10264728at2759"/>
<dbReference type="CDD" id="cd04301">
    <property type="entry name" value="NAT_SF"/>
    <property type="match status" value="1"/>
</dbReference>
<dbReference type="SUPFAM" id="SSF55729">
    <property type="entry name" value="Acyl-CoA N-acyltransferases (Nat)"/>
    <property type="match status" value="1"/>
</dbReference>
<dbReference type="PANTHER" id="PTHR45910:SF1">
    <property type="entry name" value="N-ALPHA-ACETYLTRANSFERASE 20"/>
    <property type="match status" value="1"/>
</dbReference>
<name>R0MH88_NOSB1</name>
<gene>
    <name evidence="4" type="primary">NAT5</name>
    <name evidence="4" type="ORF">NBO_70g0003</name>
</gene>
<dbReference type="InterPro" id="IPR051646">
    <property type="entry name" value="NatB_acetyltransferase_subunit"/>
</dbReference>
<proteinExistence type="predicted"/>
<keyword evidence="5" id="KW-1185">Reference proteome</keyword>
<evidence type="ECO:0000256" key="2">
    <source>
        <dbReference type="ARBA" id="ARBA00023315"/>
    </source>
</evidence>
<keyword evidence="2" id="KW-0012">Acyltransferase</keyword>
<dbReference type="HOGENOM" id="CLU_013985_7_1_1"/>
<dbReference type="OMA" id="GYIFGQY"/>
<dbReference type="GO" id="GO:0004596">
    <property type="term" value="F:protein-N-terminal amino-acid acetyltransferase activity"/>
    <property type="evidence" value="ECO:0007669"/>
    <property type="project" value="TreeGrafter"/>
</dbReference>